<protein>
    <submittedName>
        <fullName evidence="3">Uncharacterized protein</fullName>
    </submittedName>
</protein>
<evidence type="ECO:0000313" key="3">
    <source>
        <dbReference type="WBParaSite" id="nRc.2.0.1.t42225-RA"/>
    </source>
</evidence>
<feature type="compositionally biased region" description="Polar residues" evidence="1">
    <location>
        <begin position="43"/>
        <end position="57"/>
    </location>
</feature>
<feature type="region of interest" description="Disordered" evidence="1">
    <location>
        <begin position="37"/>
        <end position="57"/>
    </location>
</feature>
<reference evidence="3" key="1">
    <citation type="submission" date="2022-11" db="UniProtKB">
        <authorList>
            <consortium name="WormBaseParasite"/>
        </authorList>
    </citation>
    <scope>IDENTIFICATION</scope>
</reference>
<proteinExistence type="predicted"/>
<name>A0A915KXJ0_ROMCU</name>
<dbReference type="Proteomes" id="UP000887565">
    <property type="component" value="Unplaced"/>
</dbReference>
<evidence type="ECO:0000256" key="1">
    <source>
        <dbReference type="SAM" id="MobiDB-lite"/>
    </source>
</evidence>
<accession>A0A915KXJ0</accession>
<keyword evidence="2" id="KW-1185">Reference proteome</keyword>
<dbReference type="WBParaSite" id="nRc.2.0.1.t42225-RA">
    <property type="protein sequence ID" value="nRc.2.0.1.t42225-RA"/>
    <property type="gene ID" value="nRc.2.0.1.g42225"/>
</dbReference>
<dbReference type="AlphaFoldDB" id="A0A915KXJ0"/>
<organism evidence="2 3">
    <name type="scientific">Romanomermis culicivorax</name>
    <name type="common">Nematode worm</name>
    <dbReference type="NCBI Taxonomy" id="13658"/>
    <lineage>
        <taxon>Eukaryota</taxon>
        <taxon>Metazoa</taxon>
        <taxon>Ecdysozoa</taxon>
        <taxon>Nematoda</taxon>
        <taxon>Enoplea</taxon>
        <taxon>Dorylaimia</taxon>
        <taxon>Mermithida</taxon>
        <taxon>Mermithoidea</taxon>
        <taxon>Mermithidae</taxon>
        <taxon>Romanomermis</taxon>
    </lineage>
</organism>
<sequence length="84" mass="9215">MTSTTLSNRLVGLSSLLLQLQHRRKDLPLPLHCQQKYPPSPPGMTTSSAQTLPATAQLSPPAATTELLIIENITITHETTHYKL</sequence>
<evidence type="ECO:0000313" key="2">
    <source>
        <dbReference type="Proteomes" id="UP000887565"/>
    </source>
</evidence>